<dbReference type="Proteomes" id="UP001265983">
    <property type="component" value="Unassembled WGS sequence"/>
</dbReference>
<protein>
    <submittedName>
        <fullName evidence="2">Uncharacterized protein</fullName>
    </submittedName>
</protein>
<keyword evidence="3" id="KW-1185">Reference proteome</keyword>
<sequence>MYVNGIEDKSWEERFSDSSDKTEYSTTKNFTFFWPGPRNEYGKTGRGQTARFIYQTKITEKDIAKNSLSQEFIVPARTNPSGTPLCTIKLTHKQSIKSTLNIDSIIGIVLGVLGALGVIGGIISALTGIIKF</sequence>
<evidence type="ECO:0000256" key="1">
    <source>
        <dbReference type="SAM" id="Phobius"/>
    </source>
</evidence>
<feature type="transmembrane region" description="Helical" evidence="1">
    <location>
        <begin position="105"/>
        <end position="130"/>
    </location>
</feature>
<evidence type="ECO:0000313" key="3">
    <source>
        <dbReference type="Proteomes" id="UP001265983"/>
    </source>
</evidence>
<dbReference type="EMBL" id="JARUHM010000004">
    <property type="protein sequence ID" value="MDT9410123.1"/>
    <property type="molecule type" value="Genomic_DNA"/>
</dbReference>
<reference evidence="2 3" key="1">
    <citation type="submission" date="2023-03" db="EMBL/GenBank/DDBJ databases">
        <title>Whole genome sequence of the first Corynebacterium rouxii strains isolated in Brazil: a recent member of Corynebacterium diphtheriae complex.</title>
        <authorList>
            <person name="Vieira V."/>
            <person name="Ramos J.N."/>
            <person name="Araujo M.R.B."/>
            <person name="Baio P.V."/>
            <person name="Sant'Anna L.O."/>
            <person name="Veras J.F.C."/>
            <person name="Vieira E.M.D."/>
            <person name="Sousa M.A.B."/>
            <person name="Camargo C.H."/>
            <person name="Sacchi C.T."/>
            <person name="Campos K.R."/>
            <person name="Santos M.B.N."/>
            <person name="Bokermann S."/>
            <person name="Alvim L.B."/>
            <person name="Santos L.S."/>
            <person name="Mattos-Guaraldi A.L."/>
        </authorList>
    </citation>
    <scope>NUCLEOTIDE SEQUENCE [LARGE SCALE GENOMIC DNA]</scope>
    <source>
        <strain evidence="2 3">70862</strain>
    </source>
</reference>
<evidence type="ECO:0000313" key="2">
    <source>
        <dbReference type="EMBL" id="MDT9410123.1"/>
    </source>
</evidence>
<organism evidence="2 3">
    <name type="scientific">Corynebacterium rouxii</name>
    <dbReference type="NCBI Taxonomy" id="2719119"/>
    <lineage>
        <taxon>Bacteria</taxon>
        <taxon>Bacillati</taxon>
        <taxon>Actinomycetota</taxon>
        <taxon>Actinomycetes</taxon>
        <taxon>Mycobacteriales</taxon>
        <taxon>Corynebacteriaceae</taxon>
        <taxon>Corynebacterium</taxon>
    </lineage>
</organism>
<comment type="caution">
    <text evidence="2">The sequence shown here is derived from an EMBL/GenBank/DDBJ whole genome shotgun (WGS) entry which is preliminary data.</text>
</comment>
<dbReference type="RefSeq" id="WP_315643268.1">
    <property type="nucleotide sequence ID" value="NZ_JARUHM010000004.1"/>
</dbReference>
<keyword evidence="1" id="KW-0812">Transmembrane</keyword>
<name>A0ABU3PLA3_9CORY</name>
<keyword evidence="1" id="KW-1133">Transmembrane helix</keyword>
<gene>
    <name evidence="2" type="ORF">P8T80_01745</name>
</gene>
<proteinExistence type="predicted"/>
<accession>A0ABU3PLA3</accession>
<keyword evidence="1" id="KW-0472">Membrane</keyword>